<dbReference type="VEuPathDB" id="FungiDB:jhhlp_007445"/>
<dbReference type="EMBL" id="NLAX01001036">
    <property type="protein sequence ID" value="PKS06128.1"/>
    <property type="molecule type" value="Genomic_DNA"/>
</dbReference>
<dbReference type="AlphaFoldDB" id="A0A2N3N122"/>
<comment type="caution">
    <text evidence="1">The sequence shown here is derived from an EMBL/GenBank/DDBJ whole genome shotgun (WGS) entry which is preliminary data.</text>
</comment>
<reference evidence="1 2" key="1">
    <citation type="journal article" date="2017" name="G3 (Bethesda)">
        <title>First Draft Genome Sequence of the Pathogenic Fungus Lomentospora prolificans (Formerly Scedosporium prolificans).</title>
        <authorList>
            <person name="Luo R."/>
            <person name="Zimin A."/>
            <person name="Workman R."/>
            <person name="Fan Y."/>
            <person name="Pertea G."/>
            <person name="Grossman N."/>
            <person name="Wear M.P."/>
            <person name="Jia B."/>
            <person name="Miller H."/>
            <person name="Casadevall A."/>
            <person name="Timp W."/>
            <person name="Zhang S.X."/>
            <person name="Salzberg S.L."/>
        </authorList>
    </citation>
    <scope>NUCLEOTIDE SEQUENCE [LARGE SCALE GENOMIC DNA]</scope>
    <source>
        <strain evidence="1 2">JHH-5317</strain>
    </source>
</reference>
<gene>
    <name evidence="1" type="ORF">jhhlp_007445</name>
</gene>
<protein>
    <submittedName>
        <fullName evidence="1">Uncharacterized protein</fullName>
    </submittedName>
</protein>
<dbReference type="STRING" id="41688.A0A2N3N122"/>
<dbReference type="InParanoid" id="A0A2N3N122"/>
<organism evidence="1 2">
    <name type="scientific">Lomentospora prolificans</name>
    <dbReference type="NCBI Taxonomy" id="41688"/>
    <lineage>
        <taxon>Eukaryota</taxon>
        <taxon>Fungi</taxon>
        <taxon>Dikarya</taxon>
        <taxon>Ascomycota</taxon>
        <taxon>Pezizomycotina</taxon>
        <taxon>Sordariomycetes</taxon>
        <taxon>Hypocreomycetidae</taxon>
        <taxon>Microascales</taxon>
        <taxon>Microascaceae</taxon>
        <taxon>Lomentospora</taxon>
    </lineage>
</organism>
<dbReference type="Proteomes" id="UP000233524">
    <property type="component" value="Unassembled WGS sequence"/>
</dbReference>
<accession>A0A2N3N122</accession>
<evidence type="ECO:0000313" key="2">
    <source>
        <dbReference type="Proteomes" id="UP000233524"/>
    </source>
</evidence>
<sequence length="165" mass="18978">MTLGQFCDLNLVRQWSTNWDTTATWLSCLMRMSNFTHDSLTSYRVTFRKRGHERTRGRRADIYLCISPMARNIIATITLFSVPRTHRLQRHSPNSTLWTLTRNFWATIREGKDPSGFAIEQYADGDLVICGREKSDGLASIYSWGPARPEGGVAYMLMFAYEVNV</sequence>
<evidence type="ECO:0000313" key="1">
    <source>
        <dbReference type="EMBL" id="PKS06128.1"/>
    </source>
</evidence>
<keyword evidence="2" id="KW-1185">Reference proteome</keyword>
<proteinExistence type="predicted"/>
<name>A0A2N3N122_9PEZI</name>